<dbReference type="EMBL" id="FNFV01000002">
    <property type="protein sequence ID" value="SDK33056.1"/>
    <property type="molecule type" value="Genomic_DNA"/>
</dbReference>
<accession>A0A1G9B0E6</accession>
<dbReference type="PANTHER" id="PTHR35841">
    <property type="entry name" value="PHOSPHONATES-BINDING PERIPLASMIC PROTEIN"/>
    <property type="match status" value="1"/>
</dbReference>
<protein>
    <submittedName>
        <fullName evidence="1">ABC transporter, phosphonate, substrate-binding protein</fullName>
    </submittedName>
</protein>
<name>A0A1G9B0E6_9RHOB</name>
<proteinExistence type="predicted"/>
<dbReference type="Proteomes" id="UP000199328">
    <property type="component" value="Unassembled WGS sequence"/>
</dbReference>
<dbReference type="Gene3D" id="3.40.190.10">
    <property type="entry name" value="Periplasmic binding protein-like II"/>
    <property type="match status" value="1"/>
</dbReference>
<dbReference type="OrthoDB" id="7353682at2"/>
<evidence type="ECO:0000313" key="1">
    <source>
        <dbReference type="EMBL" id="SDK33056.1"/>
    </source>
</evidence>
<dbReference type="SUPFAM" id="SSF53850">
    <property type="entry name" value="Periplasmic binding protein-like II"/>
    <property type="match status" value="1"/>
</dbReference>
<sequence length="256" mass="27693">MIAALPMYDWPEEREAVDALWRAIAEALRARGIAAPQGLTRGRNLWEIWEDGRLLLAQTCGLPYRQRLHGRVGLVGVFDHALPGTPPGHYYSVMVARADDPRERLAEFASATLAFNGFDSQSGWVAAHEVASAAGIRFRRFHHSGAHRASATAVAEREADIAAIDVVTWRLVERHLPQVAARLRVIARSAPTPALPLITAPGRPVEPISQAVAEAVERLEPGLGERLSIAGFTRLPASAWLAVPTPPLPSQAEAAA</sequence>
<dbReference type="PANTHER" id="PTHR35841:SF1">
    <property type="entry name" value="PHOSPHONATES-BINDING PERIPLASMIC PROTEIN"/>
    <property type="match status" value="1"/>
</dbReference>
<dbReference type="STRING" id="990712.SAMN05216257_102351"/>
<dbReference type="RefSeq" id="WP_092499043.1">
    <property type="nucleotide sequence ID" value="NZ_FNFV01000002.1"/>
</dbReference>
<keyword evidence="2" id="KW-1185">Reference proteome</keyword>
<dbReference type="AlphaFoldDB" id="A0A1G9B0E6"/>
<evidence type="ECO:0000313" key="2">
    <source>
        <dbReference type="Proteomes" id="UP000199328"/>
    </source>
</evidence>
<organism evidence="1 2">
    <name type="scientific">Meinhardsimonia xiamenensis</name>
    <dbReference type="NCBI Taxonomy" id="990712"/>
    <lineage>
        <taxon>Bacteria</taxon>
        <taxon>Pseudomonadati</taxon>
        <taxon>Pseudomonadota</taxon>
        <taxon>Alphaproteobacteria</taxon>
        <taxon>Rhodobacterales</taxon>
        <taxon>Paracoccaceae</taxon>
        <taxon>Meinhardsimonia</taxon>
    </lineage>
</organism>
<dbReference type="Pfam" id="PF12974">
    <property type="entry name" value="Phosphonate-bd"/>
    <property type="match status" value="1"/>
</dbReference>
<gene>
    <name evidence="1" type="ORF">SAMN05216257_102351</name>
</gene>
<reference evidence="2" key="1">
    <citation type="submission" date="2016-10" db="EMBL/GenBank/DDBJ databases">
        <authorList>
            <person name="Varghese N."/>
            <person name="Submissions S."/>
        </authorList>
    </citation>
    <scope>NUCLEOTIDE SEQUENCE [LARGE SCALE GENOMIC DNA]</scope>
    <source>
        <strain evidence="2">CGMCC 1.10789</strain>
    </source>
</reference>